<name>A0ABQ1BC57_9EURO</name>
<keyword evidence="3" id="KW-1185">Reference proteome</keyword>
<accession>A0ABQ1BC57</accession>
<feature type="compositionally biased region" description="Basic and acidic residues" evidence="1">
    <location>
        <begin position="46"/>
        <end position="66"/>
    </location>
</feature>
<dbReference type="EMBL" id="BLKG01000178">
    <property type="protein sequence ID" value="GFF98175.1"/>
    <property type="molecule type" value="Genomic_DNA"/>
</dbReference>
<proteinExistence type="predicted"/>
<comment type="caution">
    <text evidence="2">The sequence shown here is derived from an EMBL/GenBank/DDBJ whole genome shotgun (WGS) entry which is preliminary data.</text>
</comment>
<evidence type="ECO:0000256" key="1">
    <source>
        <dbReference type="SAM" id="MobiDB-lite"/>
    </source>
</evidence>
<gene>
    <name evidence="2" type="ORF">IFM53868_09675</name>
</gene>
<protein>
    <submittedName>
        <fullName evidence="2">Uncharacterized protein</fullName>
    </submittedName>
</protein>
<evidence type="ECO:0000313" key="3">
    <source>
        <dbReference type="Proteomes" id="UP000465266"/>
    </source>
</evidence>
<feature type="region of interest" description="Disordered" evidence="1">
    <location>
        <begin position="35"/>
        <end position="66"/>
    </location>
</feature>
<evidence type="ECO:0000313" key="2">
    <source>
        <dbReference type="EMBL" id="GFF98175.1"/>
    </source>
</evidence>
<organism evidence="2 3">
    <name type="scientific">Aspergillus udagawae</name>
    <dbReference type="NCBI Taxonomy" id="91492"/>
    <lineage>
        <taxon>Eukaryota</taxon>
        <taxon>Fungi</taxon>
        <taxon>Dikarya</taxon>
        <taxon>Ascomycota</taxon>
        <taxon>Pezizomycotina</taxon>
        <taxon>Eurotiomycetes</taxon>
        <taxon>Eurotiomycetidae</taxon>
        <taxon>Eurotiales</taxon>
        <taxon>Aspergillaceae</taxon>
        <taxon>Aspergillus</taxon>
        <taxon>Aspergillus subgen. Fumigati</taxon>
    </lineage>
</organism>
<reference evidence="2 3" key="1">
    <citation type="submission" date="2020-01" db="EMBL/GenBank/DDBJ databases">
        <title>Draft genome sequence of Aspergillus udagawae IFM 53868.</title>
        <authorList>
            <person name="Takahashi H."/>
            <person name="Yaguchi T."/>
        </authorList>
    </citation>
    <scope>NUCLEOTIDE SEQUENCE [LARGE SCALE GENOMIC DNA]</scope>
    <source>
        <strain evidence="2 3">IFM 53868</strain>
    </source>
</reference>
<dbReference type="Proteomes" id="UP000465266">
    <property type="component" value="Unassembled WGS sequence"/>
</dbReference>
<sequence length="96" mass="10983">MFQSTTRRLYQLIGKTKLTDLPLEWQGPVSQVLAEEETADPNFKNVEIRGSRPNPSHDDPSDKEDVISVRLKDADNKTMRRLHIHQDGSVKKLEVS</sequence>